<accession>A0ABC8WYC1</accession>
<dbReference type="InterPro" id="IPR001810">
    <property type="entry name" value="F-box_dom"/>
</dbReference>
<proteinExistence type="predicted"/>
<feature type="compositionally biased region" description="Basic residues" evidence="1">
    <location>
        <begin position="195"/>
        <end position="214"/>
    </location>
</feature>
<reference evidence="3" key="1">
    <citation type="submission" date="2024-10" db="EMBL/GenBank/DDBJ databases">
        <authorList>
            <person name="Ryan C."/>
        </authorList>
    </citation>
    <scope>NUCLEOTIDE SEQUENCE [LARGE SCALE GENOMIC DNA]</scope>
</reference>
<feature type="compositionally biased region" description="Low complexity" evidence="1">
    <location>
        <begin position="161"/>
        <end position="184"/>
    </location>
</feature>
<dbReference type="InterPro" id="IPR050796">
    <property type="entry name" value="SCF_F-box_component"/>
</dbReference>
<feature type="domain" description="F-box" evidence="2">
    <location>
        <begin position="31"/>
        <end position="71"/>
    </location>
</feature>
<evidence type="ECO:0000313" key="4">
    <source>
        <dbReference type="Proteomes" id="UP001497457"/>
    </source>
</evidence>
<feature type="compositionally biased region" description="Low complexity" evidence="1">
    <location>
        <begin position="143"/>
        <end position="154"/>
    </location>
</feature>
<name>A0ABC8WYC1_9POAL</name>
<feature type="compositionally biased region" description="Low complexity" evidence="1">
    <location>
        <begin position="75"/>
        <end position="133"/>
    </location>
</feature>
<gene>
    <name evidence="3" type="ORF">URODEC1_LOCUS18324</name>
</gene>
<keyword evidence="4" id="KW-1185">Reference proteome</keyword>
<dbReference type="AlphaFoldDB" id="A0ABC8WYC1"/>
<dbReference type="SMART" id="SM00256">
    <property type="entry name" value="FBOX"/>
    <property type="match status" value="1"/>
</dbReference>
<evidence type="ECO:0000313" key="3">
    <source>
        <dbReference type="EMBL" id="CAL4917025.1"/>
    </source>
</evidence>
<dbReference type="EMBL" id="OZ075123">
    <property type="protein sequence ID" value="CAL4917025.1"/>
    <property type="molecule type" value="Genomic_DNA"/>
</dbReference>
<dbReference type="SUPFAM" id="SSF81383">
    <property type="entry name" value="F-box domain"/>
    <property type="match status" value="1"/>
</dbReference>
<dbReference type="Pfam" id="PF12937">
    <property type="entry name" value="F-box-like"/>
    <property type="match status" value="1"/>
</dbReference>
<dbReference type="PANTHER" id="PTHR31672:SF13">
    <property type="entry name" value="F-BOX PROTEIN CPR30-LIKE"/>
    <property type="match status" value="1"/>
</dbReference>
<sequence length="435" mass="46270">MASNRILPKRSTTVQCLASMEPGAGSHGGVLPDDVLRQIFVHLTARVVCRFRAACKSWRALASEPDLLRAHARRAAASSSAGPSPSEPSPRTSSSPSTTKPARAAGLAAAASPASRSPAAGAPAPRRAPGTGSCAWSSPRACTRSSTRSPGRAPSSPPPRCATASAAASPHAASSPAPTATRSRVSSTSCTGRAARARTRRRPATPHPDVRRRRVADTATLQTVAGHNWCASSATVHGRLHWRDMLRGQEELLVFDTLGEEFGAMPLPQPQELVDGEAVTVQQTVTTMSGKLCLLLGLAERTGAKRVEVWVLEDYLAQEWRLRQRLHDVGFTPLHKVSPSRYLGNVGLITAGDRVEKMVFCNGLKKKVYDFQRVSLSTAPLGRRAGIAIHTESPVPQDVVFGAAPTQGVAPSTLIVSSQSQQQRRLKMKRQPVAA</sequence>
<dbReference type="Gene3D" id="1.20.1280.50">
    <property type="match status" value="1"/>
</dbReference>
<dbReference type="InterPro" id="IPR036047">
    <property type="entry name" value="F-box-like_dom_sf"/>
</dbReference>
<evidence type="ECO:0000259" key="2">
    <source>
        <dbReference type="PROSITE" id="PS50181"/>
    </source>
</evidence>
<dbReference type="PROSITE" id="PS50181">
    <property type="entry name" value="FBOX"/>
    <property type="match status" value="1"/>
</dbReference>
<organism evidence="3 4">
    <name type="scientific">Urochloa decumbens</name>
    <dbReference type="NCBI Taxonomy" id="240449"/>
    <lineage>
        <taxon>Eukaryota</taxon>
        <taxon>Viridiplantae</taxon>
        <taxon>Streptophyta</taxon>
        <taxon>Embryophyta</taxon>
        <taxon>Tracheophyta</taxon>
        <taxon>Spermatophyta</taxon>
        <taxon>Magnoliopsida</taxon>
        <taxon>Liliopsida</taxon>
        <taxon>Poales</taxon>
        <taxon>Poaceae</taxon>
        <taxon>PACMAD clade</taxon>
        <taxon>Panicoideae</taxon>
        <taxon>Panicodae</taxon>
        <taxon>Paniceae</taxon>
        <taxon>Melinidinae</taxon>
        <taxon>Urochloa</taxon>
    </lineage>
</organism>
<dbReference type="Proteomes" id="UP001497457">
    <property type="component" value="Chromosome 13rd"/>
</dbReference>
<evidence type="ECO:0000256" key="1">
    <source>
        <dbReference type="SAM" id="MobiDB-lite"/>
    </source>
</evidence>
<dbReference type="PANTHER" id="PTHR31672">
    <property type="entry name" value="BNACNNG10540D PROTEIN"/>
    <property type="match status" value="1"/>
</dbReference>
<feature type="region of interest" description="Disordered" evidence="1">
    <location>
        <begin position="72"/>
        <end position="215"/>
    </location>
</feature>
<protein>
    <recommendedName>
        <fullName evidence="2">F-box domain-containing protein</fullName>
    </recommendedName>
</protein>